<proteinExistence type="predicted"/>
<keyword evidence="1" id="KW-1133">Transmembrane helix</keyword>
<organism evidence="3 4">
    <name type="scientific">Schaalia odontolytica</name>
    <dbReference type="NCBI Taxonomy" id="1660"/>
    <lineage>
        <taxon>Bacteria</taxon>
        <taxon>Bacillati</taxon>
        <taxon>Actinomycetota</taxon>
        <taxon>Actinomycetes</taxon>
        <taxon>Actinomycetales</taxon>
        <taxon>Actinomycetaceae</taxon>
        <taxon>Schaalia</taxon>
    </lineage>
</organism>
<accession>A0A2I1HYL7</accession>
<keyword evidence="1" id="KW-0472">Membrane</keyword>
<dbReference type="AlphaFoldDB" id="A0A2I1HYL7"/>
<feature type="transmembrane region" description="Helical" evidence="1">
    <location>
        <begin position="61"/>
        <end position="86"/>
    </location>
</feature>
<keyword evidence="1" id="KW-0812">Transmembrane</keyword>
<dbReference type="RefSeq" id="WP_101602260.1">
    <property type="nucleotide sequence ID" value="NZ_PKKM01000011.1"/>
</dbReference>
<dbReference type="Proteomes" id="UP000234198">
    <property type="component" value="Unassembled WGS sequence"/>
</dbReference>
<dbReference type="Pfam" id="PF19803">
    <property type="entry name" value="DUF6286"/>
    <property type="match status" value="1"/>
</dbReference>
<comment type="caution">
    <text evidence="3">The sequence shown here is derived from an EMBL/GenBank/DDBJ whole genome shotgun (WGS) entry which is preliminary data.</text>
</comment>
<evidence type="ECO:0000313" key="4">
    <source>
        <dbReference type="Proteomes" id="UP000234198"/>
    </source>
</evidence>
<dbReference type="EMBL" id="PKKM01000011">
    <property type="protein sequence ID" value="PKY63980.1"/>
    <property type="molecule type" value="Genomic_DNA"/>
</dbReference>
<gene>
    <name evidence="3" type="ORF">CYJ22_08170</name>
</gene>
<evidence type="ECO:0000256" key="1">
    <source>
        <dbReference type="SAM" id="Phobius"/>
    </source>
</evidence>
<protein>
    <submittedName>
        <fullName evidence="3">Alkaline shock response membrane anchor protein AmaP</fullName>
    </submittedName>
</protein>
<sequence length="182" mass="19466">MRVPVPALVYRPTRSSSATVLALLLLIVGGLSTWLTGYRLLTGAWPQRAVATLDAVGTVSFSSIAALIAAGIAAVCGLLMLVAALWPGHPKHVAFLPDDIPGQTALHRSDLAILVKRHVEQLATIRSASATVRRSRVEVVVFSDADDLDAVREAASKKTDEALEIFNPEGITHSRIRTKRVS</sequence>
<name>A0A2I1HYL7_9ACTO</name>
<evidence type="ECO:0000313" key="3">
    <source>
        <dbReference type="EMBL" id="PKY63980.1"/>
    </source>
</evidence>
<reference evidence="3 4" key="1">
    <citation type="submission" date="2017-12" db="EMBL/GenBank/DDBJ databases">
        <title>Phylogenetic diversity of female urinary microbiome.</title>
        <authorList>
            <person name="Thomas-White K."/>
            <person name="Wolfe A.J."/>
        </authorList>
    </citation>
    <scope>NUCLEOTIDE SEQUENCE [LARGE SCALE GENOMIC DNA]</scope>
    <source>
        <strain evidence="3 4">UMB0018</strain>
    </source>
</reference>
<evidence type="ECO:0000259" key="2">
    <source>
        <dbReference type="Pfam" id="PF19803"/>
    </source>
</evidence>
<feature type="domain" description="DUF6286" evidence="2">
    <location>
        <begin position="75"/>
        <end position="178"/>
    </location>
</feature>
<feature type="transmembrane region" description="Helical" evidence="1">
    <location>
        <begin position="20"/>
        <end position="41"/>
    </location>
</feature>
<dbReference type="InterPro" id="IPR046253">
    <property type="entry name" value="DUF6286"/>
</dbReference>